<dbReference type="Proteomes" id="UP001530377">
    <property type="component" value="Unassembled WGS sequence"/>
</dbReference>
<comment type="caution">
    <text evidence="10">The sequence shown here is derived from an EMBL/GenBank/DDBJ whole genome shotgun (WGS) entry which is preliminary data.</text>
</comment>
<feature type="transmembrane region" description="Helical" evidence="9">
    <location>
        <begin position="176"/>
        <end position="197"/>
    </location>
</feature>
<dbReference type="InterPro" id="IPR019368">
    <property type="entry name" value="Ribosomal_mS29"/>
</dbReference>
<evidence type="ECO:0000256" key="4">
    <source>
        <dbReference type="ARBA" id="ARBA00022980"/>
    </source>
</evidence>
<gene>
    <name evidence="10" type="ORF">ACHAXA_011292</name>
</gene>
<evidence type="ECO:0000256" key="8">
    <source>
        <dbReference type="SAM" id="MobiDB-lite"/>
    </source>
</evidence>
<keyword evidence="6" id="KW-0687">Ribonucleoprotein</keyword>
<comment type="similarity">
    <text evidence="2">Belongs to the mitochondrion-specific ribosomal protein mS29 family.</text>
</comment>
<proteinExistence type="inferred from homology"/>
<accession>A0ABD3RU23</accession>
<dbReference type="Pfam" id="PF10236">
    <property type="entry name" value="DAP3"/>
    <property type="match status" value="1"/>
</dbReference>
<feature type="region of interest" description="Disordered" evidence="8">
    <location>
        <begin position="579"/>
        <end position="611"/>
    </location>
</feature>
<evidence type="ECO:0000313" key="11">
    <source>
        <dbReference type="Proteomes" id="UP001530377"/>
    </source>
</evidence>
<sequence>MSVNYFTPVSGLLGGSLIGLSAATLLIFNGDILGASGLMSSFVVAPKKTLTDPSQHWKLAFVAAFSLTTRMLIGRDELSDESQGYFFGLPMVSPLGFIAGGFLVGFGTKLGNGCTTGHGICGLARRSTRSLAAVLSFMAAGVLSATACSPTCPFYPYFRESLETIAGHKPTISNKAIGTAIAALASALTLPGLLRQTPKNLDAKERDEIIQVNNKRKVIPAIVSGAIFSLGLKISGMTVSSKIYGFLNVKGIKDGSWDPTLACVMGGGLIVSFVSYQWVKGFNIVKNDKALECPLSQKSSGGNFNIPTNSVIDSKLLIGEVMFGLGWGIAGVVEAAYHARQKRINEDLDGRTGRLWTESWTITDEEWMADETWNDIEEWKPSLATRKSLENVKVYSPGEEEGGGVEGVPTLEAMSRLSLPPSLPPHPGHGKPAVHASHRKRAIKRKLRTSIQIAIHDDLLKIVNDMKTYDEKQAAVDVLYETIEDKVREREPILSKLPDFALLVEDGLEDVLTMAEQDDGGEGGGEAIASDEGAGEEFIGAPRGMGEKVDERVIDVMGVSEDAPTPIFMDVLAATRHIQRQQQQQQLAQSDVHDDGGVAASDAPPSSPPPVSCILPKFFSQCNDDGVPNLLYPLNVHPKEGIGRMVEEWQLAANKETKRIMMRDAMKDIAKIVVGATATTNANADGVCAPTTPVPGSAAVADGPTEDDVAAARVATVGAARVLVIGKRGVGKTAALAGIVASARISGHIVVYHPDGDRLRKHGYYIEPCPHRPGLYNLPEIAKEFCDQLLRSHGEDLSSPTFAGVVVLSRDELADFFSDDQVRRLFRRAYAEELASGTTTEEEVLRMTNMSLDRLLAVGVNSSSLSSGCYSAVISKLMTQTVRPFTVVMDEYNCYYDHGHYFHMDYDESVRRAVPPNKITIFKPFMDAMGLYPDEAGTDMTKTSVAVDSENAMMKWGSIIVGTSESRAVKRLFTRSLEDCARALSSSSDVDDAASRLRHPVHVVDVRRYSKMEVQHVLYNFDVTGIGRLRFDRGDTALNPEEVEYLRLVSGGCGQQLLDSCMLP</sequence>
<feature type="transmembrane region" description="Helical" evidence="9">
    <location>
        <begin position="259"/>
        <end position="279"/>
    </location>
</feature>
<dbReference type="InterPro" id="IPR046513">
    <property type="entry name" value="DUF6691"/>
</dbReference>
<keyword evidence="11" id="KW-1185">Reference proteome</keyword>
<feature type="compositionally biased region" description="Low complexity" evidence="8">
    <location>
        <begin position="580"/>
        <end position="589"/>
    </location>
</feature>
<keyword evidence="9" id="KW-0812">Transmembrane</keyword>
<dbReference type="AlphaFoldDB" id="A0ABD3RU23"/>
<keyword evidence="3" id="KW-0809">Transit peptide</keyword>
<dbReference type="GO" id="GO:1990904">
    <property type="term" value="C:ribonucleoprotein complex"/>
    <property type="evidence" value="ECO:0007669"/>
    <property type="project" value="UniProtKB-KW"/>
</dbReference>
<dbReference type="GO" id="GO:0005739">
    <property type="term" value="C:mitochondrion"/>
    <property type="evidence" value="ECO:0007669"/>
    <property type="project" value="UniProtKB-SubCell"/>
</dbReference>
<evidence type="ECO:0000256" key="9">
    <source>
        <dbReference type="SAM" id="Phobius"/>
    </source>
</evidence>
<keyword evidence="4" id="KW-0689">Ribosomal protein</keyword>
<reference evidence="10 11" key="1">
    <citation type="submission" date="2024-10" db="EMBL/GenBank/DDBJ databases">
        <title>Updated reference genomes for cyclostephanoid diatoms.</title>
        <authorList>
            <person name="Roberts W.R."/>
            <person name="Alverson A.J."/>
        </authorList>
    </citation>
    <scope>NUCLEOTIDE SEQUENCE [LARGE SCALE GENOMIC DNA]</scope>
    <source>
        <strain evidence="10 11">AJA228-03</strain>
    </source>
</reference>
<feature type="transmembrane region" description="Helical" evidence="9">
    <location>
        <begin position="218"/>
        <end position="239"/>
    </location>
</feature>
<evidence type="ECO:0000256" key="3">
    <source>
        <dbReference type="ARBA" id="ARBA00022946"/>
    </source>
</evidence>
<feature type="region of interest" description="Disordered" evidence="8">
    <location>
        <begin position="517"/>
        <end position="542"/>
    </location>
</feature>
<feature type="transmembrane region" description="Helical" evidence="9">
    <location>
        <begin position="131"/>
        <end position="156"/>
    </location>
</feature>
<dbReference type="PANTHER" id="PTHR12810">
    <property type="entry name" value="MITOCHONDRIAL 28S RIBOSOMAL PROTEIN S29"/>
    <property type="match status" value="1"/>
</dbReference>
<name>A0ABD3RU23_9STRA</name>
<dbReference type="GO" id="GO:0005840">
    <property type="term" value="C:ribosome"/>
    <property type="evidence" value="ECO:0007669"/>
    <property type="project" value="UniProtKB-KW"/>
</dbReference>
<evidence type="ECO:0000256" key="1">
    <source>
        <dbReference type="ARBA" id="ARBA00004173"/>
    </source>
</evidence>
<evidence type="ECO:0000256" key="7">
    <source>
        <dbReference type="ARBA" id="ARBA00035140"/>
    </source>
</evidence>
<evidence type="ECO:0000256" key="2">
    <source>
        <dbReference type="ARBA" id="ARBA00009863"/>
    </source>
</evidence>
<evidence type="ECO:0000256" key="6">
    <source>
        <dbReference type="ARBA" id="ARBA00023274"/>
    </source>
</evidence>
<dbReference type="PANTHER" id="PTHR12810:SF0">
    <property type="entry name" value="SMALL RIBOSOMAL SUBUNIT PROTEIN MS29"/>
    <property type="match status" value="1"/>
</dbReference>
<protein>
    <recommendedName>
        <fullName evidence="7">Small ribosomal subunit protein mS29</fullName>
    </recommendedName>
</protein>
<organism evidence="10 11">
    <name type="scientific">Cyclostephanos tholiformis</name>
    <dbReference type="NCBI Taxonomy" id="382380"/>
    <lineage>
        <taxon>Eukaryota</taxon>
        <taxon>Sar</taxon>
        <taxon>Stramenopiles</taxon>
        <taxon>Ochrophyta</taxon>
        <taxon>Bacillariophyta</taxon>
        <taxon>Coscinodiscophyceae</taxon>
        <taxon>Thalassiosirophycidae</taxon>
        <taxon>Stephanodiscales</taxon>
        <taxon>Stephanodiscaceae</taxon>
        <taxon>Cyclostephanos</taxon>
    </lineage>
</organism>
<comment type="subcellular location">
    <subcellularLocation>
        <location evidence="1">Mitochondrion</location>
    </subcellularLocation>
</comment>
<keyword evidence="9" id="KW-1133">Transmembrane helix</keyword>
<keyword evidence="5" id="KW-0496">Mitochondrion</keyword>
<dbReference type="EMBL" id="JALLPB020000224">
    <property type="protein sequence ID" value="KAL3811965.1"/>
    <property type="molecule type" value="Genomic_DNA"/>
</dbReference>
<keyword evidence="9" id="KW-0472">Membrane</keyword>
<feature type="transmembrane region" description="Helical" evidence="9">
    <location>
        <begin position="57"/>
        <end position="73"/>
    </location>
</feature>
<feature type="transmembrane region" description="Helical" evidence="9">
    <location>
        <begin position="20"/>
        <end position="45"/>
    </location>
</feature>
<evidence type="ECO:0000256" key="5">
    <source>
        <dbReference type="ARBA" id="ARBA00023128"/>
    </source>
</evidence>
<dbReference type="Pfam" id="PF20398">
    <property type="entry name" value="DUF6691"/>
    <property type="match status" value="1"/>
</dbReference>
<feature type="transmembrane region" description="Helical" evidence="9">
    <location>
        <begin position="85"/>
        <end position="110"/>
    </location>
</feature>
<evidence type="ECO:0000313" key="10">
    <source>
        <dbReference type="EMBL" id="KAL3811965.1"/>
    </source>
</evidence>